<dbReference type="PANTHER" id="PTHR12112">
    <property type="entry name" value="BNIP - RELATED"/>
    <property type="match status" value="1"/>
</dbReference>
<evidence type="ECO:0000256" key="1">
    <source>
        <dbReference type="SAM" id="MobiDB-lite"/>
    </source>
</evidence>
<proteinExistence type="predicted"/>
<feature type="compositionally biased region" description="Basic and acidic residues" evidence="1">
    <location>
        <begin position="524"/>
        <end position="553"/>
    </location>
</feature>
<dbReference type="SUPFAM" id="SSF64182">
    <property type="entry name" value="DHH phosphoesterases"/>
    <property type="match status" value="1"/>
</dbReference>
<feature type="compositionally biased region" description="Polar residues" evidence="1">
    <location>
        <begin position="117"/>
        <end position="128"/>
    </location>
</feature>
<dbReference type="Proteomes" id="UP001341840">
    <property type="component" value="Unassembled WGS sequence"/>
</dbReference>
<dbReference type="EMBL" id="JASCZI010272184">
    <property type="protein sequence ID" value="MED6220856.1"/>
    <property type="molecule type" value="Genomic_DNA"/>
</dbReference>
<feature type="region of interest" description="Disordered" evidence="1">
    <location>
        <begin position="200"/>
        <end position="271"/>
    </location>
</feature>
<evidence type="ECO:0000313" key="2">
    <source>
        <dbReference type="EMBL" id="MED6220856.1"/>
    </source>
</evidence>
<feature type="compositionally biased region" description="Basic and acidic residues" evidence="1">
    <location>
        <begin position="1"/>
        <end position="10"/>
    </location>
</feature>
<gene>
    <name evidence="2" type="ORF">PIB30_048868</name>
</gene>
<dbReference type="Gene3D" id="3.90.1640.10">
    <property type="entry name" value="inorganic pyrophosphatase (n-terminal core)"/>
    <property type="match status" value="2"/>
</dbReference>
<reference evidence="2 3" key="1">
    <citation type="journal article" date="2023" name="Plants (Basel)">
        <title>Bridging the Gap: Combining Genomics and Transcriptomics Approaches to Understand Stylosanthes scabra, an Orphan Legume from the Brazilian Caatinga.</title>
        <authorList>
            <person name="Ferreira-Neto J.R.C."/>
            <person name="da Silva M.D."/>
            <person name="Binneck E."/>
            <person name="de Melo N.F."/>
            <person name="da Silva R.H."/>
            <person name="de Melo A.L.T.M."/>
            <person name="Pandolfi V."/>
            <person name="Bustamante F.O."/>
            <person name="Brasileiro-Vidal A.C."/>
            <person name="Benko-Iseppon A.M."/>
        </authorList>
    </citation>
    <scope>NUCLEOTIDE SEQUENCE [LARGE SCALE GENOMIC DNA]</scope>
    <source>
        <tissue evidence="2">Leaves</tissue>
    </source>
</reference>
<comment type="caution">
    <text evidence="2">The sequence shown here is derived from an EMBL/GenBank/DDBJ whole genome shotgun (WGS) entry which is preliminary data.</text>
</comment>
<dbReference type="InterPro" id="IPR038763">
    <property type="entry name" value="DHH_sf"/>
</dbReference>
<feature type="compositionally biased region" description="Polar residues" evidence="1">
    <location>
        <begin position="228"/>
        <end position="255"/>
    </location>
</feature>
<feature type="compositionally biased region" description="Polar residues" evidence="1">
    <location>
        <begin position="554"/>
        <end position="574"/>
    </location>
</feature>
<keyword evidence="3" id="KW-1185">Reference proteome</keyword>
<evidence type="ECO:0000313" key="3">
    <source>
        <dbReference type="Proteomes" id="UP001341840"/>
    </source>
</evidence>
<accession>A0ABU6ZFW9</accession>
<feature type="compositionally biased region" description="Basic and acidic residues" evidence="1">
    <location>
        <begin position="19"/>
        <end position="28"/>
    </location>
</feature>
<dbReference type="PANTHER" id="PTHR12112:SF39">
    <property type="entry name" value="EG:152A3.5 PROTEIN (FBGN0003116_PN PROTEIN)"/>
    <property type="match status" value="1"/>
</dbReference>
<name>A0ABU6ZFW9_9FABA</name>
<feature type="region of interest" description="Disordered" evidence="1">
    <location>
        <begin position="522"/>
        <end position="605"/>
    </location>
</feature>
<feature type="region of interest" description="Disordered" evidence="1">
    <location>
        <begin position="54"/>
        <end position="76"/>
    </location>
</feature>
<sequence length="621" mass="68584">MERRFSRESNKGGVSLQKRMVETRRKAAEPAPDLTDFMNDLFFGAADMDKKSYDFTGDSSVVLDDDDDVGFDDSTRSNSARLTQEWLQEARRIVASSPTRSDSPARHRLSGSPRFASPSNNNVQQSASPLIPSLDPTRENNNLSRTRSARRFRGGEGVSNEILTRSAKHSRNKSDTFANHSFEEEGSPATAVHQWFSNILKPTPKNSDPALSPVRPPRQPLQRRSRFQTEQTSPAPHSQGIQSPSRPTFKTTSAESLPLSPPRNLVESAHRRTISSSTCSLEKIASRYVAKGDEVVSQQEDDHYSLNGFLKEQRDLFNRISSGEINANAKVILSGPSNSTASMVAAICHAWLLGFREREKGSGVVVPVMNAKRNSMLKLRQAAWLFHHSGLDVSALLFADEVDMESLLLTGQVSVLVVGKDILTTTGEVGSQCTILTDNYCEDAYDLLQNPVLKKLLLAGILLDTQNLKASASISMTRDAEAVQLLLVGLAPNYRYALFDQLIQDQKSTSFVEALNFNYGKPYDQSDKNSEGNTEHKFRDRKSSSKSISDRETMLSSPKTNSSDTKSVKSNMVSPRTAKLITPPSQSPTPVSAPAPARVEKESNSRGKNTFFLARWFGFGK</sequence>
<feature type="region of interest" description="Disordered" evidence="1">
    <location>
        <begin position="93"/>
        <end position="176"/>
    </location>
</feature>
<feature type="region of interest" description="Disordered" evidence="1">
    <location>
        <begin position="1"/>
        <end position="33"/>
    </location>
</feature>
<protein>
    <submittedName>
        <fullName evidence="2">Uncharacterized protein</fullName>
    </submittedName>
</protein>
<organism evidence="2 3">
    <name type="scientific">Stylosanthes scabra</name>
    <dbReference type="NCBI Taxonomy" id="79078"/>
    <lineage>
        <taxon>Eukaryota</taxon>
        <taxon>Viridiplantae</taxon>
        <taxon>Streptophyta</taxon>
        <taxon>Embryophyta</taxon>
        <taxon>Tracheophyta</taxon>
        <taxon>Spermatophyta</taxon>
        <taxon>Magnoliopsida</taxon>
        <taxon>eudicotyledons</taxon>
        <taxon>Gunneridae</taxon>
        <taxon>Pentapetalae</taxon>
        <taxon>rosids</taxon>
        <taxon>fabids</taxon>
        <taxon>Fabales</taxon>
        <taxon>Fabaceae</taxon>
        <taxon>Papilionoideae</taxon>
        <taxon>50 kb inversion clade</taxon>
        <taxon>dalbergioids sensu lato</taxon>
        <taxon>Dalbergieae</taxon>
        <taxon>Pterocarpus clade</taxon>
        <taxon>Stylosanthes</taxon>
    </lineage>
</organism>